<reference evidence="9" key="3">
    <citation type="submission" date="2021-09" db="EMBL/GenBank/DDBJ databases">
        <authorList>
            <person name="Gilroy R."/>
        </authorList>
    </citation>
    <scope>NUCLEOTIDE SEQUENCE</scope>
    <source>
        <strain evidence="9">USAMLcec12-2067</strain>
    </source>
</reference>
<dbReference type="InterPro" id="IPR035642">
    <property type="entry name" value="MraZ_N"/>
</dbReference>
<proteinExistence type="inferred from homology"/>
<dbReference type="RefSeq" id="WP_087196783.1">
    <property type="nucleotide sequence ID" value="NZ_DBEYRC010000066.1"/>
</dbReference>
<evidence type="ECO:0000256" key="5">
    <source>
        <dbReference type="ARBA" id="ARBA00023125"/>
    </source>
</evidence>
<keyword evidence="5 7" id="KW-0238">DNA-binding</keyword>
<comment type="caution">
    <text evidence="10">The sequence shown here is derived from an EMBL/GenBank/DDBJ whole genome shotgun (WGS) entry which is preliminary data.</text>
</comment>
<comment type="similarity">
    <text evidence="7">Belongs to the MraZ family.</text>
</comment>
<dbReference type="PANTHER" id="PTHR34701">
    <property type="entry name" value="TRANSCRIPTIONAL REGULATOR MRAZ"/>
    <property type="match status" value="1"/>
</dbReference>
<evidence type="ECO:0000313" key="11">
    <source>
        <dbReference type="Proteomes" id="UP000236488"/>
    </source>
</evidence>
<dbReference type="EMBL" id="DYZL01000123">
    <property type="protein sequence ID" value="HJH43336.1"/>
    <property type="molecule type" value="Genomic_DNA"/>
</dbReference>
<keyword evidence="11" id="KW-1185">Reference proteome</keyword>
<evidence type="ECO:0000256" key="7">
    <source>
        <dbReference type="HAMAP-Rule" id="MF_01008"/>
    </source>
</evidence>
<dbReference type="GO" id="GO:0000976">
    <property type="term" value="F:transcription cis-regulatory region binding"/>
    <property type="evidence" value="ECO:0007669"/>
    <property type="project" value="TreeGrafter"/>
</dbReference>
<dbReference type="SUPFAM" id="SSF89447">
    <property type="entry name" value="AbrB/MazE/MraZ-like"/>
    <property type="match status" value="1"/>
</dbReference>
<dbReference type="Gene3D" id="3.40.1550.20">
    <property type="entry name" value="Transcriptional regulator MraZ domain"/>
    <property type="match status" value="1"/>
</dbReference>
<comment type="subunit">
    <text evidence="7">Forms oligomers.</text>
</comment>
<dbReference type="GO" id="GO:0009295">
    <property type="term" value="C:nucleoid"/>
    <property type="evidence" value="ECO:0007669"/>
    <property type="project" value="UniProtKB-SubCell"/>
</dbReference>
<dbReference type="InterPro" id="IPR037914">
    <property type="entry name" value="SpoVT-AbrB_sf"/>
</dbReference>
<accession>A0A2K2U4K8</accession>
<dbReference type="AlphaFoldDB" id="A0A2K2U4K8"/>
<dbReference type="GO" id="GO:2000143">
    <property type="term" value="P:negative regulation of DNA-templated transcription initiation"/>
    <property type="evidence" value="ECO:0007669"/>
    <property type="project" value="TreeGrafter"/>
</dbReference>
<dbReference type="InterPro" id="IPR038619">
    <property type="entry name" value="MraZ_sf"/>
</dbReference>
<gene>
    <name evidence="7" type="primary">mraZ</name>
    <name evidence="10" type="ORF">C2L80_07365</name>
    <name evidence="9" type="ORF">K8V16_06020</name>
</gene>
<dbReference type="PANTHER" id="PTHR34701:SF1">
    <property type="entry name" value="TRANSCRIPTIONAL REGULATOR MRAZ"/>
    <property type="match status" value="1"/>
</dbReference>
<reference evidence="9" key="2">
    <citation type="journal article" date="2021" name="PeerJ">
        <title>Extensive microbial diversity within the chicken gut microbiome revealed by metagenomics and culture.</title>
        <authorList>
            <person name="Gilroy R."/>
            <person name="Ravi A."/>
            <person name="Getino M."/>
            <person name="Pursley I."/>
            <person name="Horton D.L."/>
            <person name="Alikhan N.F."/>
            <person name="Baker D."/>
            <person name="Gharbi K."/>
            <person name="Hall N."/>
            <person name="Watson M."/>
            <person name="Adriaenssens E.M."/>
            <person name="Foster-Nyarko E."/>
            <person name="Jarju S."/>
            <person name="Secka A."/>
            <person name="Antonio M."/>
            <person name="Oren A."/>
            <person name="Chaudhuri R.R."/>
            <person name="La Ragione R."/>
            <person name="Hildebrand F."/>
            <person name="Pallen M.J."/>
        </authorList>
    </citation>
    <scope>NUCLEOTIDE SEQUENCE</scope>
    <source>
        <strain evidence="9">USAMLcec12-2067</strain>
    </source>
</reference>
<evidence type="ECO:0000256" key="6">
    <source>
        <dbReference type="ARBA" id="ARBA00023163"/>
    </source>
</evidence>
<evidence type="ECO:0000256" key="3">
    <source>
        <dbReference type="ARBA" id="ARBA00022737"/>
    </source>
</evidence>
<comment type="subcellular location">
    <subcellularLocation>
        <location evidence="7">Cytoplasm</location>
        <location evidence="7">Nucleoid</location>
    </subcellularLocation>
</comment>
<organism evidence="10 11">
    <name type="scientific">Rubneribacter badeniensis</name>
    <dbReference type="NCBI Taxonomy" id="2070688"/>
    <lineage>
        <taxon>Bacteria</taxon>
        <taxon>Bacillati</taxon>
        <taxon>Actinomycetota</taxon>
        <taxon>Coriobacteriia</taxon>
        <taxon>Eggerthellales</taxon>
        <taxon>Eggerthellaceae</taxon>
        <taxon>Rubneribacter</taxon>
    </lineage>
</organism>
<dbReference type="InterPro" id="IPR003444">
    <property type="entry name" value="MraZ"/>
</dbReference>
<evidence type="ECO:0000256" key="1">
    <source>
        <dbReference type="ARBA" id="ARBA00013860"/>
    </source>
</evidence>
<dbReference type="Proteomes" id="UP000789325">
    <property type="component" value="Unassembled WGS sequence"/>
</dbReference>
<reference evidence="10 11" key="1">
    <citation type="journal article" date="2018" name="Int. J. Syst. Evol. Microbiol.">
        <title>Rubneribacter badeniensis gen. nov., sp. nov. and Enteroscipio rubneri gen. nov., sp. nov., new members of the Eggerthellaceae isolated from human faeces.</title>
        <authorList>
            <person name="Danylec N."/>
            <person name="Gobl A."/>
            <person name="Stoll D.A."/>
            <person name="Hetzer B."/>
            <person name="Kulling S.E."/>
            <person name="Huch M."/>
        </authorList>
    </citation>
    <scope>NUCLEOTIDE SEQUENCE [LARGE SCALE GENOMIC DNA]</scope>
    <source>
        <strain evidence="10 11">ResAG-85</strain>
    </source>
</reference>
<dbReference type="Proteomes" id="UP000236488">
    <property type="component" value="Unassembled WGS sequence"/>
</dbReference>
<keyword evidence="2 7" id="KW-0963">Cytoplasm</keyword>
<feature type="domain" description="SpoVT-AbrB" evidence="8">
    <location>
        <begin position="14"/>
        <end position="57"/>
    </location>
</feature>
<evidence type="ECO:0000256" key="4">
    <source>
        <dbReference type="ARBA" id="ARBA00023015"/>
    </source>
</evidence>
<dbReference type="InterPro" id="IPR035644">
    <property type="entry name" value="MraZ_C"/>
</dbReference>
<keyword evidence="3" id="KW-0677">Repeat</keyword>
<evidence type="ECO:0000313" key="9">
    <source>
        <dbReference type="EMBL" id="HJH43336.1"/>
    </source>
</evidence>
<sequence length="151" mass="16869">MAEDVNKVVDLNGLYRHKVDAKGRMSLPASFRKVLSTDLVVTRHPDDECLYVFEPDGFNAWVAGVFEDAFGKFDSSNDLHVRLRRKLKSRAVDVSIDAAGRIMLSADQRAAAGIGKDVVVVGNTGYFEVWDAKRYDEQDDEVDLGLLFKKS</sequence>
<keyword evidence="6 7" id="KW-0804">Transcription</keyword>
<dbReference type="CDD" id="cd16321">
    <property type="entry name" value="MraZ_C"/>
    <property type="match status" value="1"/>
</dbReference>
<keyword evidence="4 7" id="KW-0805">Transcription regulation</keyword>
<evidence type="ECO:0000256" key="2">
    <source>
        <dbReference type="ARBA" id="ARBA00022490"/>
    </source>
</evidence>
<evidence type="ECO:0000313" key="10">
    <source>
        <dbReference type="EMBL" id="PNV65265.1"/>
    </source>
</evidence>
<dbReference type="InterPro" id="IPR007159">
    <property type="entry name" value="SpoVT-AbrB_dom"/>
</dbReference>
<dbReference type="CDD" id="cd16320">
    <property type="entry name" value="MraZ_N"/>
    <property type="match status" value="1"/>
</dbReference>
<name>A0A2K2U4K8_9ACTN</name>
<dbReference type="GO" id="GO:0003700">
    <property type="term" value="F:DNA-binding transcription factor activity"/>
    <property type="evidence" value="ECO:0007669"/>
    <property type="project" value="UniProtKB-UniRule"/>
</dbReference>
<dbReference type="GO" id="GO:0005737">
    <property type="term" value="C:cytoplasm"/>
    <property type="evidence" value="ECO:0007669"/>
    <property type="project" value="UniProtKB-UniRule"/>
</dbReference>
<dbReference type="PROSITE" id="PS51740">
    <property type="entry name" value="SPOVT_ABRB"/>
    <property type="match status" value="2"/>
</dbReference>
<dbReference type="EMBL" id="PPEL01000038">
    <property type="protein sequence ID" value="PNV65265.1"/>
    <property type="molecule type" value="Genomic_DNA"/>
</dbReference>
<protein>
    <recommendedName>
        <fullName evidence="1 7">Transcriptional regulator MraZ</fullName>
    </recommendedName>
</protein>
<feature type="domain" description="SpoVT-AbrB" evidence="8">
    <location>
        <begin position="91"/>
        <end position="134"/>
    </location>
</feature>
<dbReference type="HAMAP" id="MF_01008">
    <property type="entry name" value="MraZ"/>
    <property type="match status" value="1"/>
</dbReference>
<evidence type="ECO:0000259" key="8">
    <source>
        <dbReference type="PROSITE" id="PS51740"/>
    </source>
</evidence>
<dbReference type="Pfam" id="PF02381">
    <property type="entry name" value="MraZ"/>
    <property type="match status" value="2"/>
</dbReference>
<dbReference type="InterPro" id="IPR020603">
    <property type="entry name" value="MraZ_dom"/>
</dbReference>